<proteinExistence type="predicted"/>
<dbReference type="AlphaFoldDB" id="A0A4Q9M3H6"/>
<feature type="compositionally biased region" description="Gly residues" evidence="1">
    <location>
        <begin position="315"/>
        <end position="325"/>
    </location>
</feature>
<evidence type="ECO:0000256" key="1">
    <source>
        <dbReference type="SAM" id="MobiDB-lite"/>
    </source>
</evidence>
<sequence>MTGSEDTPSPGSPPTSPGANQATSSPSSKRSNPPISLVQIPSWVYGRLSTLERLSIAKCNWPEWSRRILNVLCLCGGSPPLKSYVDGKLSCPDAGAFPLDYANWSQTNSLVIALVEDYVEDADLHLIASSSSARGLWLALENRHVKRGAYAQLMTIQELFRDDLDPANTTNDIENQARRTAADVSRMFQMGPLSEDTFTVVVLLHKMKAKMRPLMNQIVNDQSTSSVPLTADRVLDRIKHEAMQVRADRASGTAPLSIALAATSSQVSSRVCSNCKRKGHLVDRCWQPGGGAEGQREQYLAKRAAGSTMKPDGTAKGGKPSGQAY</sequence>
<dbReference type="EMBL" id="ML143616">
    <property type="protein sequence ID" value="TBU21384.1"/>
    <property type="molecule type" value="Genomic_DNA"/>
</dbReference>
<evidence type="ECO:0008006" key="3">
    <source>
        <dbReference type="Google" id="ProtNLM"/>
    </source>
</evidence>
<dbReference type="Pfam" id="PF14223">
    <property type="entry name" value="Retrotran_gag_2"/>
    <property type="match status" value="1"/>
</dbReference>
<protein>
    <recommendedName>
        <fullName evidence="3">CCHC-type domain-containing protein</fullName>
    </recommendedName>
</protein>
<accession>A0A4Q9M3H6</accession>
<organism evidence="2">
    <name type="scientific">Dichomitus squalens</name>
    <dbReference type="NCBI Taxonomy" id="114155"/>
    <lineage>
        <taxon>Eukaryota</taxon>
        <taxon>Fungi</taxon>
        <taxon>Dikarya</taxon>
        <taxon>Basidiomycota</taxon>
        <taxon>Agaricomycotina</taxon>
        <taxon>Agaricomycetes</taxon>
        <taxon>Polyporales</taxon>
        <taxon>Polyporaceae</taxon>
        <taxon>Dichomitus</taxon>
    </lineage>
</organism>
<gene>
    <name evidence="2" type="ORF">BD311DRAFT_832086</name>
</gene>
<reference evidence="2" key="1">
    <citation type="submission" date="2019-01" db="EMBL/GenBank/DDBJ databases">
        <title>Draft genome sequences of three monokaryotic isolates of the white-rot basidiomycete fungus Dichomitus squalens.</title>
        <authorList>
            <consortium name="DOE Joint Genome Institute"/>
            <person name="Lopez S.C."/>
            <person name="Andreopoulos B."/>
            <person name="Pangilinan J."/>
            <person name="Lipzen A."/>
            <person name="Riley R."/>
            <person name="Ahrendt S."/>
            <person name="Ng V."/>
            <person name="Barry K."/>
            <person name="Daum C."/>
            <person name="Grigoriev I.V."/>
            <person name="Hilden K.S."/>
            <person name="Makela M.R."/>
            <person name="de Vries R.P."/>
        </authorList>
    </citation>
    <scope>NUCLEOTIDE SEQUENCE [LARGE SCALE GENOMIC DNA]</scope>
    <source>
        <strain evidence="2">OM18370.1</strain>
    </source>
</reference>
<feature type="non-terminal residue" evidence="2">
    <location>
        <position position="325"/>
    </location>
</feature>
<evidence type="ECO:0000313" key="2">
    <source>
        <dbReference type="EMBL" id="TBU21384.1"/>
    </source>
</evidence>
<dbReference type="OrthoDB" id="3049716at2759"/>
<feature type="region of interest" description="Disordered" evidence="1">
    <location>
        <begin position="1"/>
        <end position="33"/>
    </location>
</feature>
<feature type="compositionally biased region" description="Polar residues" evidence="1">
    <location>
        <begin position="19"/>
        <end position="33"/>
    </location>
</feature>
<dbReference type="Proteomes" id="UP000292957">
    <property type="component" value="Unassembled WGS sequence"/>
</dbReference>
<feature type="region of interest" description="Disordered" evidence="1">
    <location>
        <begin position="303"/>
        <end position="325"/>
    </location>
</feature>
<name>A0A4Q9M3H6_9APHY</name>